<proteinExistence type="predicted"/>
<evidence type="ECO:0000313" key="1">
    <source>
        <dbReference type="EMBL" id="KAI0502178.1"/>
    </source>
</evidence>
<dbReference type="EMBL" id="JAGYWB010000012">
    <property type="protein sequence ID" value="KAI0502178.1"/>
    <property type="molecule type" value="Genomic_DNA"/>
</dbReference>
<protein>
    <submittedName>
        <fullName evidence="1">Uncharacterized protein</fullName>
    </submittedName>
</protein>
<accession>A0A8T3B239</accession>
<dbReference type="Proteomes" id="UP000829196">
    <property type="component" value="Unassembled WGS sequence"/>
</dbReference>
<name>A0A8T3B239_DENNO</name>
<reference evidence="1" key="1">
    <citation type="journal article" date="2022" name="Front. Genet.">
        <title>Chromosome-Scale Assembly of the Dendrobium nobile Genome Provides Insights Into the Molecular Mechanism of the Biosynthesis of the Medicinal Active Ingredient of Dendrobium.</title>
        <authorList>
            <person name="Xu Q."/>
            <person name="Niu S.-C."/>
            <person name="Li K.-L."/>
            <person name="Zheng P.-J."/>
            <person name="Zhang X.-J."/>
            <person name="Jia Y."/>
            <person name="Liu Y."/>
            <person name="Niu Y.-X."/>
            <person name="Yu L.-H."/>
            <person name="Chen D.-F."/>
            <person name="Zhang G.-Q."/>
        </authorList>
    </citation>
    <scope>NUCLEOTIDE SEQUENCE</scope>
    <source>
        <tissue evidence="1">Leaf</tissue>
    </source>
</reference>
<dbReference type="AlphaFoldDB" id="A0A8T3B239"/>
<organism evidence="1 2">
    <name type="scientific">Dendrobium nobile</name>
    <name type="common">Orchid</name>
    <dbReference type="NCBI Taxonomy" id="94219"/>
    <lineage>
        <taxon>Eukaryota</taxon>
        <taxon>Viridiplantae</taxon>
        <taxon>Streptophyta</taxon>
        <taxon>Embryophyta</taxon>
        <taxon>Tracheophyta</taxon>
        <taxon>Spermatophyta</taxon>
        <taxon>Magnoliopsida</taxon>
        <taxon>Liliopsida</taxon>
        <taxon>Asparagales</taxon>
        <taxon>Orchidaceae</taxon>
        <taxon>Epidendroideae</taxon>
        <taxon>Malaxideae</taxon>
        <taxon>Dendrobiinae</taxon>
        <taxon>Dendrobium</taxon>
    </lineage>
</organism>
<evidence type="ECO:0000313" key="2">
    <source>
        <dbReference type="Proteomes" id="UP000829196"/>
    </source>
</evidence>
<comment type="caution">
    <text evidence="1">The sequence shown here is derived from an EMBL/GenBank/DDBJ whole genome shotgun (WGS) entry which is preliminary data.</text>
</comment>
<sequence length="130" mass="15123">MFTMIHFIILGLHEKSTTPSTTTKETSSIAFIFSYAGSYSCSCFYIRWSFYLCGYSIFHVDSLKSSFTLHLYCLHLLQHWLNCVENLLYSSRERVVLGLVVFRQDKIAQNSRFNILSLVYKYLSLCVVLC</sequence>
<keyword evidence="2" id="KW-1185">Reference proteome</keyword>
<gene>
    <name evidence="1" type="ORF">KFK09_017125</name>
</gene>